<evidence type="ECO:0000313" key="2">
    <source>
        <dbReference type="EMBL" id="NBC69365.1"/>
    </source>
</evidence>
<dbReference type="PANTHER" id="PTHR30383:SF5">
    <property type="entry name" value="SGNH HYDROLASE-TYPE ESTERASE DOMAIN-CONTAINING PROTEIN"/>
    <property type="match status" value="1"/>
</dbReference>
<accession>A0A7X4YMZ9</accession>
<sequence>MQSSLKQDGQVPDSLKVVFLGDSITENGTYITMMQDYLTRQMPHKRVELMNHGLSSETVSGLSEPDHPFPRPCVLNRVRQALEQSKPDWVVACYGMNDGIYYPFSNERFDAYKQGMLKLIETIGSYGAKVIVMTPPPFDSRSISSDKLLPDGKENYSYMEPYQDYTSVLRQYGTWIKAELVGAVDQVVDVYAPLSAFIAERRNQQPDFVYGDGIHPDGEGHGVMAKTLLEELFDCSFEDRPTNEYERDRA</sequence>
<keyword evidence="3" id="KW-1185">Reference proteome</keyword>
<name>A0A7X4YMZ9_9BACL</name>
<dbReference type="RefSeq" id="WP_161697103.1">
    <property type="nucleotide sequence ID" value="NZ_JAAAMU010000004.1"/>
</dbReference>
<organism evidence="2 3">
    <name type="scientific">Paenibacillus sacheonensis</name>
    <dbReference type="NCBI Taxonomy" id="742054"/>
    <lineage>
        <taxon>Bacteria</taxon>
        <taxon>Bacillati</taxon>
        <taxon>Bacillota</taxon>
        <taxon>Bacilli</taxon>
        <taxon>Bacillales</taxon>
        <taxon>Paenibacillaceae</taxon>
        <taxon>Paenibacillus</taxon>
    </lineage>
</organism>
<dbReference type="CDD" id="cd01834">
    <property type="entry name" value="SGNH_hydrolase_like_2"/>
    <property type="match status" value="1"/>
</dbReference>
<dbReference type="OrthoDB" id="2513075at2"/>
<dbReference type="Pfam" id="PF13472">
    <property type="entry name" value="Lipase_GDSL_2"/>
    <property type="match status" value="1"/>
</dbReference>
<dbReference type="Proteomes" id="UP000558113">
    <property type="component" value="Unassembled WGS sequence"/>
</dbReference>
<dbReference type="InterPro" id="IPR051532">
    <property type="entry name" value="Ester_Hydrolysis_Enzymes"/>
</dbReference>
<gene>
    <name evidence="2" type="ORF">GT003_10215</name>
</gene>
<dbReference type="InterPro" id="IPR036514">
    <property type="entry name" value="SGNH_hydro_sf"/>
</dbReference>
<dbReference type="InterPro" id="IPR013830">
    <property type="entry name" value="SGNH_hydro"/>
</dbReference>
<dbReference type="GO" id="GO:0004622">
    <property type="term" value="F:phosphatidylcholine lysophospholipase activity"/>
    <property type="evidence" value="ECO:0007669"/>
    <property type="project" value="TreeGrafter"/>
</dbReference>
<reference evidence="2 3" key="1">
    <citation type="submission" date="2020-01" db="EMBL/GenBank/DDBJ databases">
        <title>Paenibacillus soybeanensis sp. nov. isolated from the nodules of soybean (Glycine max(L.) Merr).</title>
        <authorList>
            <person name="Wang H."/>
        </authorList>
    </citation>
    <scope>NUCLEOTIDE SEQUENCE [LARGE SCALE GENOMIC DNA]</scope>
    <source>
        <strain evidence="2 3">DSM 23054</strain>
    </source>
</reference>
<dbReference type="Gene3D" id="3.40.50.1110">
    <property type="entry name" value="SGNH hydrolase"/>
    <property type="match status" value="1"/>
</dbReference>
<feature type="domain" description="SGNH hydrolase-type esterase" evidence="1">
    <location>
        <begin position="19"/>
        <end position="221"/>
    </location>
</feature>
<evidence type="ECO:0000259" key="1">
    <source>
        <dbReference type="Pfam" id="PF13472"/>
    </source>
</evidence>
<evidence type="ECO:0000313" key="3">
    <source>
        <dbReference type="Proteomes" id="UP000558113"/>
    </source>
</evidence>
<protein>
    <recommendedName>
        <fullName evidence="1">SGNH hydrolase-type esterase domain-containing protein</fullName>
    </recommendedName>
</protein>
<comment type="caution">
    <text evidence="2">The sequence shown here is derived from an EMBL/GenBank/DDBJ whole genome shotgun (WGS) entry which is preliminary data.</text>
</comment>
<dbReference type="PANTHER" id="PTHR30383">
    <property type="entry name" value="THIOESTERASE 1/PROTEASE 1/LYSOPHOSPHOLIPASE L1"/>
    <property type="match status" value="1"/>
</dbReference>
<dbReference type="AlphaFoldDB" id="A0A7X4YMZ9"/>
<proteinExistence type="predicted"/>
<dbReference type="EMBL" id="JAAAMU010000004">
    <property type="protein sequence ID" value="NBC69365.1"/>
    <property type="molecule type" value="Genomic_DNA"/>
</dbReference>
<dbReference type="SUPFAM" id="SSF52266">
    <property type="entry name" value="SGNH hydrolase"/>
    <property type="match status" value="1"/>
</dbReference>